<sequence>MVDHVGTSACVWHGHTPNRPGENDNTYLSPASESPPAGEGQRRYTKVAGGIMTMASIRRHEKEVDSAGQDTNEDYIKLAGGIMTMASIRRHEKEVDPAGQDTNEDYIKVAGGIMTMASIQRHEKEVDPVGQDTKKITSNSPAEDNAN</sequence>
<proteinExistence type="predicted"/>
<evidence type="ECO:0000256" key="1">
    <source>
        <dbReference type="SAM" id="MobiDB-lite"/>
    </source>
</evidence>
<name>A0A167VJQ7_9EURO</name>
<accession>A0A167VJQ7</accession>
<evidence type="ECO:0000313" key="2">
    <source>
        <dbReference type="EMBL" id="KZZ87629.1"/>
    </source>
</evidence>
<organism evidence="2 3">
    <name type="scientific">Ascosphaera apis ARSEF 7405</name>
    <dbReference type="NCBI Taxonomy" id="392613"/>
    <lineage>
        <taxon>Eukaryota</taxon>
        <taxon>Fungi</taxon>
        <taxon>Dikarya</taxon>
        <taxon>Ascomycota</taxon>
        <taxon>Pezizomycotina</taxon>
        <taxon>Eurotiomycetes</taxon>
        <taxon>Eurotiomycetidae</taxon>
        <taxon>Onygenales</taxon>
        <taxon>Ascosphaeraceae</taxon>
        <taxon>Ascosphaera</taxon>
    </lineage>
</organism>
<keyword evidence="3" id="KW-1185">Reference proteome</keyword>
<feature type="region of interest" description="Disordered" evidence="1">
    <location>
        <begin position="120"/>
        <end position="147"/>
    </location>
</feature>
<feature type="compositionally biased region" description="Polar residues" evidence="1">
    <location>
        <begin position="136"/>
        <end position="147"/>
    </location>
</feature>
<feature type="region of interest" description="Disordered" evidence="1">
    <location>
        <begin position="1"/>
        <end position="43"/>
    </location>
</feature>
<dbReference type="EMBL" id="AZGZ01000032">
    <property type="protein sequence ID" value="KZZ87629.1"/>
    <property type="molecule type" value="Genomic_DNA"/>
</dbReference>
<dbReference type="VEuPathDB" id="FungiDB:AAP_05540"/>
<evidence type="ECO:0000313" key="3">
    <source>
        <dbReference type="Proteomes" id="UP000242877"/>
    </source>
</evidence>
<gene>
    <name evidence="2" type="ORF">AAP_05540</name>
</gene>
<reference evidence="2 3" key="1">
    <citation type="journal article" date="2016" name="Genome Biol. Evol.">
        <title>Divergent and convergent evolution of fungal pathogenicity.</title>
        <authorList>
            <person name="Shang Y."/>
            <person name="Xiao G."/>
            <person name="Zheng P."/>
            <person name="Cen K."/>
            <person name="Zhan S."/>
            <person name="Wang C."/>
        </authorList>
    </citation>
    <scope>NUCLEOTIDE SEQUENCE [LARGE SCALE GENOMIC DNA]</scope>
    <source>
        <strain evidence="2 3">ARSEF 7405</strain>
    </source>
</reference>
<protein>
    <submittedName>
        <fullName evidence="2">Uncharacterized protein</fullName>
    </submittedName>
</protein>
<dbReference type="Proteomes" id="UP000242877">
    <property type="component" value="Unassembled WGS sequence"/>
</dbReference>
<feature type="compositionally biased region" description="Polar residues" evidence="1">
    <location>
        <begin position="23"/>
        <end position="32"/>
    </location>
</feature>
<feature type="compositionally biased region" description="Basic and acidic residues" evidence="1">
    <location>
        <begin position="120"/>
        <end position="135"/>
    </location>
</feature>
<dbReference type="AlphaFoldDB" id="A0A167VJQ7"/>
<comment type="caution">
    <text evidence="2">The sequence shown here is derived from an EMBL/GenBank/DDBJ whole genome shotgun (WGS) entry which is preliminary data.</text>
</comment>